<keyword evidence="2" id="KW-1185">Reference proteome</keyword>
<dbReference type="KEGG" id="elux:BTN50_0045"/>
<accession>A0A291B6F9</accession>
<protein>
    <submittedName>
        <fullName evidence="1">Uncharacterized protein</fullName>
    </submittedName>
</protein>
<sequence>MKQSNRGRPLLFSNLVINATRLKAYSEDEWEVKQYGIDG</sequence>
<dbReference type="EMBL" id="CP020660">
    <property type="protein sequence ID" value="ATF08592.1"/>
    <property type="molecule type" value="Genomic_DNA"/>
</dbReference>
<gene>
    <name evidence="1" type="ORF">BTN50_0045</name>
</gene>
<dbReference type="Proteomes" id="UP000218160">
    <property type="component" value="Chromosome 1"/>
</dbReference>
<proteinExistence type="predicted"/>
<evidence type="ECO:0000313" key="2">
    <source>
        <dbReference type="Proteomes" id="UP000218160"/>
    </source>
</evidence>
<evidence type="ECO:0000313" key="1">
    <source>
        <dbReference type="EMBL" id="ATF08592.1"/>
    </source>
</evidence>
<name>A0A291B6F9_9GAMM</name>
<reference evidence="2" key="1">
    <citation type="submission" date="2017-04" db="EMBL/GenBank/DDBJ databases">
        <title>Genome evolution of the luminous symbionts of deep sea anglerfish.</title>
        <authorList>
            <person name="Hendry T.A."/>
        </authorList>
    </citation>
    <scope>NUCLEOTIDE SEQUENCE [LARGE SCALE GENOMIC DNA]</scope>
</reference>
<organism evidence="1 2">
    <name type="scientific">Candidatus Enterovibrio altilux</name>
    <dbReference type="NCBI Taxonomy" id="1927128"/>
    <lineage>
        <taxon>Bacteria</taxon>
        <taxon>Pseudomonadati</taxon>
        <taxon>Pseudomonadota</taxon>
        <taxon>Gammaproteobacteria</taxon>
        <taxon>Vibrionales</taxon>
        <taxon>Vibrionaceae</taxon>
        <taxon>Enterovibrio</taxon>
    </lineage>
</organism>
<dbReference type="AlphaFoldDB" id="A0A291B6F9"/>